<evidence type="ECO:0000256" key="2">
    <source>
        <dbReference type="PIRSR" id="PIRSR001359-2"/>
    </source>
</evidence>
<dbReference type="AlphaFoldDB" id="A0A9D2E4D7"/>
<dbReference type="SUPFAM" id="SSF51569">
    <property type="entry name" value="Aldolase"/>
    <property type="match status" value="1"/>
</dbReference>
<evidence type="ECO:0000256" key="3">
    <source>
        <dbReference type="PIRSR" id="PIRSR001359-3"/>
    </source>
</evidence>
<comment type="cofactor">
    <cofactor evidence="3">
        <name>Zn(2+)</name>
        <dbReference type="ChEBI" id="CHEBI:29105"/>
    </cofactor>
    <text evidence="3">Binds 2 Zn(2+) ions per subunit. One is catalytic and the other provides a structural contribution.</text>
</comment>
<name>A0A9D2E4D7_9FIRM</name>
<dbReference type="GO" id="GO:0016832">
    <property type="term" value="F:aldehyde-lyase activity"/>
    <property type="evidence" value="ECO:0007669"/>
    <property type="project" value="InterPro"/>
</dbReference>
<dbReference type="EMBL" id="DXBV01000047">
    <property type="protein sequence ID" value="HIZ30597.1"/>
    <property type="molecule type" value="Genomic_DNA"/>
</dbReference>
<evidence type="ECO:0000313" key="4">
    <source>
        <dbReference type="EMBL" id="HIZ30597.1"/>
    </source>
</evidence>
<dbReference type="PANTHER" id="PTHR30304">
    <property type="entry name" value="D-TAGATOSE-1,6-BISPHOSPHATE ALDOLASE"/>
    <property type="match status" value="1"/>
</dbReference>
<protein>
    <submittedName>
        <fullName evidence="4">Ketose-bisphosphate aldolase</fullName>
    </submittedName>
</protein>
<feature type="binding site" evidence="3">
    <location>
        <position position="129"/>
    </location>
    <ligand>
        <name>Zn(2+)</name>
        <dbReference type="ChEBI" id="CHEBI:29105"/>
        <label>2</label>
    </ligand>
</feature>
<dbReference type="Pfam" id="PF01116">
    <property type="entry name" value="F_bP_aldolase"/>
    <property type="match status" value="1"/>
</dbReference>
<dbReference type="InterPro" id="IPR013785">
    <property type="entry name" value="Aldolase_TIM"/>
</dbReference>
<proteinExistence type="predicted"/>
<feature type="binding site" evidence="3">
    <location>
        <position position="78"/>
    </location>
    <ligand>
        <name>Zn(2+)</name>
        <dbReference type="ChEBI" id="CHEBI:29105"/>
        <label>1</label>
        <note>catalytic</note>
    </ligand>
</feature>
<keyword evidence="3" id="KW-0479">Metal-binding</keyword>
<feature type="binding site" evidence="2">
    <location>
        <begin position="201"/>
        <end position="203"/>
    </location>
    <ligand>
        <name>dihydroxyacetone phosphate</name>
        <dbReference type="ChEBI" id="CHEBI:57642"/>
    </ligand>
</feature>
<feature type="binding site" evidence="2">
    <location>
        <position position="173"/>
    </location>
    <ligand>
        <name>dihydroxyacetone phosphate</name>
        <dbReference type="ChEBI" id="CHEBI:57642"/>
    </ligand>
</feature>
<feature type="binding site" evidence="3">
    <location>
        <position position="99"/>
    </location>
    <ligand>
        <name>Zn(2+)</name>
        <dbReference type="ChEBI" id="CHEBI:29105"/>
        <label>2</label>
    </ligand>
</feature>
<dbReference type="PANTHER" id="PTHR30304:SF0">
    <property type="entry name" value="D-TAGATOSE-1,6-BISPHOSPHATE ALDOLASE SUBUNIT GATY-RELATED"/>
    <property type="match status" value="1"/>
</dbReference>
<feature type="binding site" evidence="3">
    <location>
        <position position="172"/>
    </location>
    <ligand>
        <name>Zn(2+)</name>
        <dbReference type="ChEBI" id="CHEBI:29105"/>
        <label>1</label>
        <note>catalytic</note>
    </ligand>
</feature>
<gene>
    <name evidence="4" type="ORF">H9813_05105</name>
</gene>
<keyword evidence="3" id="KW-0862">Zinc</keyword>
<dbReference type="CDD" id="cd00947">
    <property type="entry name" value="TBP_aldolase_IIB"/>
    <property type="match status" value="1"/>
</dbReference>
<accession>A0A9D2E4D7</accession>
<reference evidence="4" key="1">
    <citation type="journal article" date="2021" name="PeerJ">
        <title>Extensive microbial diversity within the chicken gut microbiome revealed by metagenomics and culture.</title>
        <authorList>
            <person name="Gilroy R."/>
            <person name="Ravi A."/>
            <person name="Getino M."/>
            <person name="Pursley I."/>
            <person name="Horton D.L."/>
            <person name="Alikhan N.F."/>
            <person name="Baker D."/>
            <person name="Gharbi K."/>
            <person name="Hall N."/>
            <person name="Watson M."/>
            <person name="Adriaenssens E.M."/>
            <person name="Foster-Nyarko E."/>
            <person name="Jarju S."/>
            <person name="Secka A."/>
            <person name="Antonio M."/>
            <person name="Oren A."/>
            <person name="Chaudhuri R.R."/>
            <person name="La Ragione R."/>
            <person name="Hildebrand F."/>
            <person name="Pallen M.J."/>
        </authorList>
    </citation>
    <scope>NUCLEOTIDE SEQUENCE</scope>
    <source>
        <strain evidence="4">ChiGjej4B4-18154</strain>
    </source>
</reference>
<dbReference type="GO" id="GO:0008270">
    <property type="term" value="F:zinc ion binding"/>
    <property type="evidence" value="ECO:0007669"/>
    <property type="project" value="InterPro"/>
</dbReference>
<feature type="active site" description="Proton donor" evidence="1">
    <location>
        <position position="77"/>
    </location>
</feature>
<sequence>MKELLEQAARRNAAVGAFSTYTMEAVKGIVQAAEQTQTPAILQIAESRFPYAPFELMAPMMVNAAKKASVPVAVHLDHGQHLETVQRALELGFTSVMIDGSRLPLEDNIRLTLKAKELAAARGATLEAEIGRVGGDEGMGQVRDSCTRPEEALAFWRQTGVDALAVAIGNAHGNYRFAPELQFDILEKIRNTVGCPLVLHGGTGISFADFRRTIELGVRKINIATALLDAQRKAARDCLKEGGSPSYFEVSERMTQAVAQTVARHIGVFNNREPLSAIE</sequence>
<comment type="caution">
    <text evidence="4">The sequence shown here is derived from an EMBL/GenBank/DDBJ whole genome shotgun (WGS) entry which is preliminary data.</text>
</comment>
<dbReference type="InterPro" id="IPR050246">
    <property type="entry name" value="Class_II_FBP_aldolase"/>
</dbReference>
<feature type="binding site" evidence="3">
    <location>
        <position position="200"/>
    </location>
    <ligand>
        <name>Zn(2+)</name>
        <dbReference type="ChEBI" id="CHEBI:29105"/>
        <label>1</label>
        <note>catalytic</note>
    </ligand>
</feature>
<dbReference type="NCBIfam" id="TIGR00167">
    <property type="entry name" value="cbbA"/>
    <property type="match status" value="1"/>
</dbReference>
<dbReference type="InterPro" id="IPR000771">
    <property type="entry name" value="FBA_II"/>
</dbReference>
<evidence type="ECO:0000313" key="5">
    <source>
        <dbReference type="Proteomes" id="UP000824035"/>
    </source>
</evidence>
<dbReference type="PROSITE" id="PS00806">
    <property type="entry name" value="ALDOLASE_CLASS_II_2"/>
    <property type="match status" value="1"/>
</dbReference>
<dbReference type="Proteomes" id="UP000824035">
    <property type="component" value="Unassembled WGS sequence"/>
</dbReference>
<dbReference type="Gene3D" id="3.20.20.70">
    <property type="entry name" value="Aldolase class I"/>
    <property type="match status" value="1"/>
</dbReference>
<feature type="binding site" evidence="2">
    <location>
        <begin position="222"/>
        <end position="225"/>
    </location>
    <ligand>
        <name>dihydroxyacetone phosphate</name>
        <dbReference type="ChEBI" id="CHEBI:57642"/>
    </ligand>
</feature>
<evidence type="ECO:0000256" key="1">
    <source>
        <dbReference type="PIRSR" id="PIRSR001359-1"/>
    </source>
</evidence>
<organism evidence="4 5">
    <name type="scientific">Candidatus Allofournierella merdipullorum</name>
    <dbReference type="NCBI Taxonomy" id="2838595"/>
    <lineage>
        <taxon>Bacteria</taxon>
        <taxon>Bacillati</taxon>
        <taxon>Bacillota</taxon>
        <taxon>Clostridia</taxon>
        <taxon>Eubacteriales</taxon>
        <taxon>Oscillospiraceae</taxon>
        <taxon>Allofournierella</taxon>
    </lineage>
</organism>
<dbReference type="PIRSF" id="PIRSF001359">
    <property type="entry name" value="F_bP_aldolase_II"/>
    <property type="match status" value="1"/>
</dbReference>
<dbReference type="GO" id="GO:0005975">
    <property type="term" value="P:carbohydrate metabolic process"/>
    <property type="evidence" value="ECO:0007669"/>
    <property type="project" value="InterPro"/>
</dbReference>
<reference evidence="4" key="2">
    <citation type="submission" date="2021-04" db="EMBL/GenBank/DDBJ databases">
        <authorList>
            <person name="Gilroy R."/>
        </authorList>
    </citation>
    <scope>NUCLEOTIDE SEQUENCE</scope>
    <source>
        <strain evidence="4">ChiGjej4B4-18154</strain>
    </source>
</reference>